<sequence length="410" mass="43318">MVLLQQMPDEVLRFISQHNLVRADVQALEQPESLQRAITQVAGLVMRSFAELAGQPSTLDALWHAASEAAAVEPATAATAAPGGNLLRKVLDDRYHGTVSATAAATGVSVATVSYLLGLVPAAALVIIGALVAEQRWTAQQLAEWLRPRHQVPVVPVPAPVSLAPPVAPRVVARPALAPAATPGLASWFTKPTNVLLVVMSVVAAAEFGYILATRPEGSAATETIARTPVAGPVVSSGATSERYAAGPVANRAAPPRLVMPVVLRLKNGTRQFIKATSTESKLYRFLIDPSQEVNLVDPTKNRIGFDRIAFDAGKATLTSESLWQLANVASILKRFPAAKVKIGDYTGAAGKPSPNPRLYQQRAEAIKRVLVRLGVPADHLAATAYEAPDPTAGSDTDPNPRVSLQVIQK</sequence>
<evidence type="ECO:0000256" key="1">
    <source>
        <dbReference type="ARBA" id="ARBA00004370"/>
    </source>
</evidence>
<dbReference type="Pfam" id="PF00691">
    <property type="entry name" value="OmpA"/>
    <property type="match status" value="1"/>
</dbReference>
<accession>A0ABW4QQI3</accession>
<evidence type="ECO:0000259" key="5">
    <source>
        <dbReference type="PROSITE" id="PS51123"/>
    </source>
</evidence>
<keyword evidence="7" id="KW-1185">Reference proteome</keyword>
<comment type="caution">
    <text evidence="6">The sequence shown here is derived from an EMBL/GenBank/DDBJ whole genome shotgun (WGS) entry which is preliminary data.</text>
</comment>
<reference evidence="7" key="1">
    <citation type="journal article" date="2019" name="Int. J. Syst. Evol. Microbiol.">
        <title>The Global Catalogue of Microorganisms (GCM) 10K type strain sequencing project: providing services to taxonomists for standard genome sequencing and annotation.</title>
        <authorList>
            <consortium name="The Broad Institute Genomics Platform"/>
            <consortium name="The Broad Institute Genome Sequencing Center for Infectious Disease"/>
            <person name="Wu L."/>
            <person name="Ma J."/>
        </authorList>
    </citation>
    <scope>NUCLEOTIDE SEQUENCE [LARGE SCALE GENOMIC DNA]</scope>
    <source>
        <strain evidence="7">CGMCC 1.15795</strain>
    </source>
</reference>
<dbReference type="InterPro" id="IPR006664">
    <property type="entry name" value="OMP_bac"/>
</dbReference>
<organism evidence="6 7">
    <name type="scientific">Hymenobacter bucti</name>
    <dbReference type="NCBI Taxonomy" id="1844114"/>
    <lineage>
        <taxon>Bacteria</taxon>
        <taxon>Pseudomonadati</taxon>
        <taxon>Bacteroidota</taxon>
        <taxon>Cytophagia</taxon>
        <taxon>Cytophagales</taxon>
        <taxon>Hymenobacteraceae</taxon>
        <taxon>Hymenobacter</taxon>
    </lineage>
</organism>
<feature type="region of interest" description="Disordered" evidence="4">
    <location>
        <begin position="386"/>
        <end position="410"/>
    </location>
</feature>
<evidence type="ECO:0000256" key="2">
    <source>
        <dbReference type="ARBA" id="ARBA00023136"/>
    </source>
</evidence>
<dbReference type="CDD" id="cd07185">
    <property type="entry name" value="OmpA_C-like"/>
    <property type="match status" value="1"/>
</dbReference>
<comment type="subcellular location">
    <subcellularLocation>
        <location evidence="1">Membrane</location>
    </subcellularLocation>
</comment>
<dbReference type="Proteomes" id="UP001597197">
    <property type="component" value="Unassembled WGS sequence"/>
</dbReference>
<keyword evidence="2 3" id="KW-0472">Membrane</keyword>
<evidence type="ECO:0000256" key="4">
    <source>
        <dbReference type="SAM" id="MobiDB-lite"/>
    </source>
</evidence>
<protein>
    <submittedName>
        <fullName evidence="6">OmpA family protein</fullName>
    </submittedName>
</protein>
<evidence type="ECO:0000313" key="6">
    <source>
        <dbReference type="EMBL" id="MFD1871848.1"/>
    </source>
</evidence>
<dbReference type="RefSeq" id="WP_382312175.1">
    <property type="nucleotide sequence ID" value="NZ_JBHUFD010000001.1"/>
</dbReference>
<evidence type="ECO:0000256" key="3">
    <source>
        <dbReference type="PROSITE-ProRule" id="PRU00473"/>
    </source>
</evidence>
<dbReference type="InterPro" id="IPR036737">
    <property type="entry name" value="OmpA-like_sf"/>
</dbReference>
<dbReference type="EMBL" id="JBHUFD010000001">
    <property type="protein sequence ID" value="MFD1871848.1"/>
    <property type="molecule type" value="Genomic_DNA"/>
</dbReference>
<dbReference type="PROSITE" id="PS51123">
    <property type="entry name" value="OMPA_2"/>
    <property type="match status" value="1"/>
</dbReference>
<evidence type="ECO:0000313" key="7">
    <source>
        <dbReference type="Proteomes" id="UP001597197"/>
    </source>
</evidence>
<dbReference type="PRINTS" id="PR01021">
    <property type="entry name" value="OMPADOMAIN"/>
</dbReference>
<feature type="domain" description="OmpA-like" evidence="5">
    <location>
        <begin position="298"/>
        <end position="410"/>
    </location>
</feature>
<dbReference type="SUPFAM" id="SSF103088">
    <property type="entry name" value="OmpA-like"/>
    <property type="match status" value="1"/>
</dbReference>
<dbReference type="InterPro" id="IPR006665">
    <property type="entry name" value="OmpA-like"/>
</dbReference>
<gene>
    <name evidence="6" type="ORF">ACFSDX_05385</name>
</gene>
<proteinExistence type="predicted"/>
<dbReference type="Gene3D" id="3.30.1330.60">
    <property type="entry name" value="OmpA-like domain"/>
    <property type="match status" value="1"/>
</dbReference>
<name>A0ABW4QQI3_9BACT</name>